<dbReference type="Proteomes" id="UP000595220">
    <property type="component" value="Chromosome"/>
</dbReference>
<dbReference type="EMBL" id="CP066065">
    <property type="protein sequence ID" value="QQC43922.1"/>
    <property type="molecule type" value="Genomic_DNA"/>
</dbReference>
<dbReference type="AlphaFoldDB" id="A0AAP9Y6Y2"/>
<dbReference type="Pfam" id="PF00499">
    <property type="entry name" value="Oxidored_q3"/>
    <property type="match status" value="1"/>
</dbReference>
<keyword evidence="4" id="KW-1185">Reference proteome</keyword>
<sequence>MNMSNGWPMMGSVGEIILFVCAAIVMIVCALGVLFCKKAAHAAICMVGVMLGLAVLYLANNAPFLGVAQVVVYTGAIMMLFLFVIMLIGIGNTDDYARQSHGAIIAATAGGAGMILIVTTAVLKSVPATHSPSNADPYSDQPITDLAILLFQEHWLSMELAGGLLIIAAVGAMLLTHSDRLVAKATQAETARNKMRAFKEKGARIGQLPAPGVYAQSNAADVPAISGETLGPVEESVPRVLRVRGLTRTIGEVAPEVSAQLTLARTEAPATEDAEEESPYTIGRTLNVARSGSFGMPGAPAPTGMAQPRPRSQRATTTDQKEENE</sequence>
<comment type="subcellular location">
    <subcellularLocation>
        <location evidence="1">Cell membrane</location>
        <topology evidence="1">Multi-pass membrane protein</topology>
    </subcellularLocation>
</comment>
<feature type="region of interest" description="Disordered" evidence="2">
    <location>
        <begin position="264"/>
        <end position="325"/>
    </location>
</feature>
<feature type="transmembrane region" description="Helical" evidence="1">
    <location>
        <begin position="155"/>
        <end position="175"/>
    </location>
</feature>
<dbReference type="PANTHER" id="PTHR33269:SF19">
    <property type="entry name" value="NADH-QUINONE OXIDOREDUCTASE SUBUNIT J"/>
    <property type="match status" value="1"/>
</dbReference>
<evidence type="ECO:0000256" key="1">
    <source>
        <dbReference type="RuleBase" id="RU004429"/>
    </source>
</evidence>
<dbReference type="EC" id="7.1.1.-" evidence="1"/>
<proteinExistence type="inferred from homology"/>
<keyword evidence="1" id="KW-0874">Quinone</keyword>
<keyword evidence="3" id="KW-0560">Oxidoreductase</keyword>
<dbReference type="GO" id="GO:0048038">
    <property type="term" value="F:quinone binding"/>
    <property type="evidence" value="ECO:0007669"/>
    <property type="project" value="UniProtKB-UniRule"/>
</dbReference>
<feature type="transmembrane region" description="Helical" evidence="1">
    <location>
        <begin position="16"/>
        <end position="35"/>
    </location>
</feature>
<comment type="function">
    <text evidence="1">NDH-1 shuttles electrons from NADH, via FMN and iron-sulfur (Fe-S) centers, to quinones in the respiratory chain. Couples the redox reaction to proton translocation (for every two electrons transferred, four hydrogen ions are translocated across the cytoplasmic membrane), and thus conserves the redox energy in a proton gradient.</text>
</comment>
<keyword evidence="1" id="KW-0812">Transmembrane</keyword>
<comment type="similarity">
    <text evidence="1">Belongs to the complex I subunit 6 family.</text>
</comment>
<feature type="transmembrane region" description="Helical" evidence="1">
    <location>
        <begin position="42"/>
        <end position="59"/>
    </location>
</feature>
<dbReference type="Gene3D" id="1.20.120.1200">
    <property type="entry name" value="NADH-ubiquinone/plastoquinone oxidoreductase chain 6, subunit NuoJ"/>
    <property type="match status" value="1"/>
</dbReference>
<keyword evidence="1" id="KW-1003">Cell membrane</keyword>
<feature type="transmembrane region" description="Helical" evidence="1">
    <location>
        <begin position="71"/>
        <end position="90"/>
    </location>
</feature>
<accession>A0AAP9Y6Y2</accession>
<keyword evidence="1" id="KW-0472">Membrane</keyword>
<evidence type="ECO:0000256" key="2">
    <source>
        <dbReference type="SAM" id="MobiDB-lite"/>
    </source>
</evidence>
<dbReference type="RefSeq" id="WP_074633170.1">
    <property type="nucleotide sequence ID" value="NZ_CP066065.1"/>
</dbReference>
<organism evidence="3 4">
    <name type="scientific">Schaalia meyeri</name>
    <dbReference type="NCBI Taxonomy" id="52773"/>
    <lineage>
        <taxon>Bacteria</taxon>
        <taxon>Bacillati</taxon>
        <taxon>Actinomycetota</taxon>
        <taxon>Actinomycetes</taxon>
        <taxon>Actinomycetales</taxon>
        <taxon>Actinomycetaceae</taxon>
        <taxon>Schaalia</taxon>
    </lineage>
</organism>
<dbReference type="GO" id="GO:0008137">
    <property type="term" value="F:NADH dehydrogenase (ubiquinone) activity"/>
    <property type="evidence" value="ECO:0007669"/>
    <property type="project" value="UniProtKB-UniRule"/>
</dbReference>
<gene>
    <name evidence="3" type="ORF">I6H42_00285</name>
</gene>
<keyword evidence="1" id="KW-1133">Transmembrane helix</keyword>
<reference evidence="3 4" key="1">
    <citation type="submission" date="2020-12" db="EMBL/GenBank/DDBJ databases">
        <title>FDA dAtabase for Regulatory Grade micrObial Sequences (FDA-ARGOS): Supporting development and validation of Infectious Disease Dx tests.</title>
        <authorList>
            <person name="Sproer C."/>
            <person name="Gronow S."/>
            <person name="Severitt S."/>
            <person name="Schroder I."/>
            <person name="Tallon L."/>
            <person name="Sadzewicz L."/>
            <person name="Zhao X."/>
            <person name="Boylan J."/>
            <person name="Ott S."/>
            <person name="Bowen H."/>
            <person name="Vavikolanu K."/>
            <person name="Mehta A."/>
            <person name="Aluvathingal J."/>
            <person name="Nadendla S."/>
            <person name="Lowell S."/>
            <person name="Myers T."/>
            <person name="Yan Y."/>
            <person name="Sichtig H."/>
        </authorList>
    </citation>
    <scope>NUCLEOTIDE SEQUENCE [LARGE SCALE GENOMIC DNA]</scope>
    <source>
        <strain evidence="3 4">FDAARGOS_985</strain>
    </source>
</reference>
<dbReference type="NCBIfam" id="NF005165">
    <property type="entry name" value="PRK06638.1-5"/>
    <property type="match status" value="1"/>
</dbReference>
<dbReference type="GO" id="GO:0005886">
    <property type="term" value="C:plasma membrane"/>
    <property type="evidence" value="ECO:0007669"/>
    <property type="project" value="UniProtKB-SubCell"/>
</dbReference>
<dbReference type="PANTHER" id="PTHR33269">
    <property type="entry name" value="NADH-UBIQUINONE OXIDOREDUCTASE CHAIN 6"/>
    <property type="match status" value="1"/>
</dbReference>
<keyword evidence="1" id="KW-0520">NAD</keyword>
<dbReference type="InterPro" id="IPR042106">
    <property type="entry name" value="Nuo/plastoQ_OxRdtase_6_NuoJ"/>
</dbReference>
<feature type="transmembrane region" description="Helical" evidence="1">
    <location>
        <begin position="102"/>
        <end position="123"/>
    </location>
</feature>
<name>A0AAP9Y6Y2_9ACTO</name>
<evidence type="ECO:0000313" key="3">
    <source>
        <dbReference type="EMBL" id="QQC43922.1"/>
    </source>
</evidence>
<protein>
    <recommendedName>
        <fullName evidence="1">NADH-quinone oxidoreductase subunit J</fullName>
        <ecNumber evidence="1">7.1.1.-</ecNumber>
    </recommendedName>
</protein>
<evidence type="ECO:0000313" key="4">
    <source>
        <dbReference type="Proteomes" id="UP000595220"/>
    </source>
</evidence>
<comment type="catalytic activity">
    <reaction evidence="1">
        <text>a quinone + NADH + 5 H(+)(in) = a quinol + NAD(+) + 4 H(+)(out)</text>
        <dbReference type="Rhea" id="RHEA:57888"/>
        <dbReference type="ChEBI" id="CHEBI:15378"/>
        <dbReference type="ChEBI" id="CHEBI:24646"/>
        <dbReference type="ChEBI" id="CHEBI:57540"/>
        <dbReference type="ChEBI" id="CHEBI:57945"/>
        <dbReference type="ChEBI" id="CHEBI:132124"/>
    </reaction>
</comment>
<dbReference type="InterPro" id="IPR001457">
    <property type="entry name" value="NADH_UbQ/plastoQ_OxRdtase_su6"/>
</dbReference>
<dbReference type="GO" id="GO:0016491">
    <property type="term" value="F:oxidoreductase activity"/>
    <property type="evidence" value="ECO:0007669"/>
    <property type="project" value="UniProtKB-KW"/>
</dbReference>